<dbReference type="RefSeq" id="WP_188692828.1">
    <property type="nucleotide sequence ID" value="NZ_BMLS01000002.1"/>
</dbReference>
<name>A0A918DJL4_9ALTE</name>
<accession>A0A918DJL4</accession>
<dbReference type="EMBL" id="BMLS01000002">
    <property type="protein sequence ID" value="GGO67923.1"/>
    <property type="molecule type" value="Genomic_DNA"/>
</dbReference>
<protein>
    <submittedName>
        <fullName evidence="1">Uncharacterized protein</fullName>
    </submittedName>
</protein>
<organism evidence="1 2">
    <name type="scientific">Bowmanella pacifica</name>
    <dbReference type="NCBI Taxonomy" id="502051"/>
    <lineage>
        <taxon>Bacteria</taxon>
        <taxon>Pseudomonadati</taxon>
        <taxon>Pseudomonadota</taxon>
        <taxon>Gammaproteobacteria</taxon>
        <taxon>Alteromonadales</taxon>
        <taxon>Alteromonadaceae</taxon>
        <taxon>Bowmanella</taxon>
    </lineage>
</organism>
<proteinExistence type="predicted"/>
<sequence>MQWYVMSLGDALLAQSKLTEVQEMLTLVWQAAERPVDMQAGYCFRGEGLHCQIELYLSEPLQLAVDFPAARRCGAPPADFQSLLGDSPFAAV</sequence>
<reference evidence="1" key="1">
    <citation type="journal article" date="2014" name="Int. J. Syst. Evol. Microbiol.">
        <title>Complete genome sequence of Corynebacterium casei LMG S-19264T (=DSM 44701T), isolated from a smear-ripened cheese.</title>
        <authorList>
            <consortium name="US DOE Joint Genome Institute (JGI-PGF)"/>
            <person name="Walter F."/>
            <person name="Albersmeier A."/>
            <person name="Kalinowski J."/>
            <person name="Ruckert C."/>
        </authorList>
    </citation>
    <scope>NUCLEOTIDE SEQUENCE</scope>
    <source>
        <strain evidence="1">CGMCC 1.7086</strain>
    </source>
</reference>
<gene>
    <name evidence="1" type="ORF">GCM10010982_15630</name>
</gene>
<comment type="caution">
    <text evidence="1">The sequence shown here is derived from an EMBL/GenBank/DDBJ whole genome shotgun (WGS) entry which is preliminary data.</text>
</comment>
<keyword evidence="2" id="KW-1185">Reference proteome</keyword>
<evidence type="ECO:0000313" key="2">
    <source>
        <dbReference type="Proteomes" id="UP000606935"/>
    </source>
</evidence>
<dbReference type="Proteomes" id="UP000606935">
    <property type="component" value="Unassembled WGS sequence"/>
</dbReference>
<dbReference type="AlphaFoldDB" id="A0A918DJL4"/>
<reference evidence="1" key="2">
    <citation type="submission" date="2020-09" db="EMBL/GenBank/DDBJ databases">
        <authorList>
            <person name="Sun Q."/>
            <person name="Zhou Y."/>
        </authorList>
    </citation>
    <scope>NUCLEOTIDE SEQUENCE</scope>
    <source>
        <strain evidence="1">CGMCC 1.7086</strain>
    </source>
</reference>
<evidence type="ECO:0000313" key="1">
    <source>
        <dbReference type="EMBL" id="GGO67923.1"/>
    </source>
</evidence>